<dbReference type="GO" id="GO:0005576">
    <property type="term" value="C:extracellular region"/>
    <property type="evidence" value="ECO:0007669"/>
    <property type="project" value="InterPro"/>
</dbReference>
<dbReference type="Pfam" id="PF22807">
    <property type="entry name" value="TrAA12"/>
    <property type="match status" value="2"/>
</dbReference>
<proteinExistence type="predicted"/>
<evidence type="ECO:0000313" key="5">
    <source>
        <dbReference type="EMBL" id="TEB32808.1"/>
    </source>
</evidence>
<evidence type="ECO:0000259" key="4">
    <source>
        <dbReference type="PROSITE" id="PS51164"/>
    </source>
</evidence>
<keyword evidence="1 3" id="KW-0732">Signal</keyword>
<dbReference type="EMBL" id="QPFP01000014">
    <property type="protein sequence ID" value="TEB32808.1"/>
    <property type="molecule type" value="Genomic_DNA"/>
</dbReference>
<feature type="signal peptide" evidence="3">
    <location>
        <begin position="1"/>
        <end position="21"/>
    </location>
</feature>
<dbReference type="InterPro" id="IPR011042">
    <property type="entry name" value="6-blade_b-propeller_TolB-like"/>
</dbReference>
<dbReference type="Pfam" id="PF00734">
    <property type="entry name" value="CBM_1"/>
    <property type="match status" value="1"/>
</dbReference>
<protein>
    <submittedName>
        <fullName evidence="5">Soluble quino protein glucose dehydrogenase</fullName>
    </submittedName>
</protein>
<evidence type="ECO:0000256" key="2">
    <source>
        <dbReference type="SAM" id="MobiDB-lite"/>
    </source>
</evidence>
<dbReference type="SUPFAM" id="SSF57180">
    <property type="entry name" value="Cellulose-binding domain"/>
    <property type="match status" value="1"/>
</dbReference>
<gene>
    <name evidence="5" type="ORF">FA13DRAFT_1790499</name>
</gene>
<feature type="chain" id="PRO_5021493227" evidence="3">
    <location>
        <begin position="22"/>
        <end position="459"/>
    </location>
</feature>
<evidence type="ECO:0000313" key="6">
    <source>
        <dbReference type="Proteomes" id="UP000298030"/>
    </source>
</evidence>
<dbReference type="InterPro" id="IPR011041">
    <property type="entry name" value="Quinoprot_gluc/sorb_DH_b-prop"/>
</dbReference>
<dbReference type="AlphaFoldDB" id="A0A4Y7TFU7"/>
<dbReference type="OrthoDB" id="507128at2759"/>
<accession>A0A4Y7TFU7</accession>
<feature type="region of interest" description="Disordered" evidence="2">
    <location>
        <begin position="383"/>
        <end position="423"/>
    </location>
</feature>
<evidence type="ECO:0000256" key="1">
    <source>
        <dbReference type="ARBA" id="ARBA00022729"/>
    </source>
</evidence>
<reference evidence="5 6" key="1">
    <citation type="journal article" date="2019" name="Nat. Ecol. Evol.">
        <title>Megaphylogeny resolves global patterns of mushroom evolution.</title>
        <authorList>
            <person name="Varga T."/>
            <person name="Krizsan K."/>
            <person name="Foldi C."/>
            <person name="Dima B."/>
            <person name="Sanchez-Garcia M."/>
            <person name="Sanchez-Ramirez S."/>
            <person name="Szollosi G.J."/>
            <person name="Szarkandi J.G."/>
            <person name="Papp V."/>
            <person name="Albert L."/>
            <person name="Andreopoulos W."/>
            <person name="Angelini C."/>
            <person name="Antonin V."/>
            <person name="Barry K.W."/>
            <person name="Bougher N.L."/>
            <person name="Buchanan P."/>
            <person name="Buyck B."/>
            <person name="Bense V."/>
            <person name="Catcheside P."/>
            <person name="Chovatia M."/>
            <person name="Cooper J."/>
            <person name="Damon W."/>
            <person name="Desjardin D."/>
            <person name="Finy P."/>
            <person name="Geml J."/>
            <person name="Haridas S."/>
            <person name="Hughes K."/>
            <person name="Justo A."/>
            <person name="Karasinski D."/>
            <person name="Kautmanova I."/>
            <person name="Kiss B."/>
            <person name="Kocsube S."/>
            <person name="Kotiranta H."/>
            <person name="LaButti K.M."/>
            <person name="Lechner B.E."/>
            <person name="Liimatainen K."/>
            <person name="Lipzen A."/>
            <person name="Lukacs Z."/>
            <person name="Mihaltcheva S."/>
            <person name="Morgado L.N."/>
            <person name="Niskanen T."/>
            <person name="Noordeloos M.E."/>
            <person name="Ohm R.A."/>
            <person name="Ortiz-Santana B."/>
            <person name="Ovrebo C."/>
            <person name="Racz N."/>
            <person name="Riley R."/>
            <person name="Savchenko A."/>
            <person name="Shiryaev A."/>
            <person name="Soop K."/>
            <person name="Spirin V."/>
            <person name="Szebenyi C."/>
            <person name="Tomsovsky M."/>
            <person name="Tulloss R.E."/>
            <person name="Uehling J."/>
            <person name="Grigoriev I.V."/>
            <person name="Vagvolgyi C."/>
            <person name="Papp T."/>
            <person name="Martin F.M."/>
            <person name="Miettinen O."/>
            <person name="Hibbett D.S."/>
            <person name="Nagy L.G."/>
        </authorList>
    </citation>
    <scope>NUCLEOTIDE SEQUENCE [LARGE SCALE GENOMIC DNA]</scope>
    <source>
        <strain evidence="5 6">FP101781</strain>
    </source>
</reference>
<dbReference type="PROSITE" id="PS51164">
    <property type="entry name" value="CBM1_2"/>
    <property type="match status" value="1"/>
</dbReference>
<dbReference type="InterPro" id="IPR035971">
    <property type="entry name" value="CBD_sf"/>
</dbReference>
<name>A0A4Y7TFU7_COPMI</name>
<sequence>MALCFGWVLVPILLAVSGALGQIQSCPGAPQPSYALNVATGWRGMPVLGRLSTPRGIAMDTAGHLIVSERGKGITGHELNADGCVTSSKTIIADNGPNHGIEFNPAGTQLYASSGDIAWVWDYNPTAMTATNKRTLVTGMYNYYHFTRTLLVSKKNPNLLVVTVGSNDNIDQASFQKATGRAAIKVFDLRTLPSGGTQFNNSQYGKYMGYGLRNDVGIAQDRAGIIHSIENSLDNAYRTTNGQNRDIHINNPAEKVYNLGDPENPQEYFGGYPYCFTVWEANDFTDKSFNVGDCPLFLLPPHTAPLDMKFGPGTDTNMYAALHGSWNRQPPSGYKVVYTPGSFSASGEWSPTGGLVFNPTGENLYVSSDTTGEVFMLKRNAGPVADPGGSTTVGPTTAPTPTTPTTTVTVPTPTTSNPAGPAQTMYGQCGGEGYSGPTACPAGAVCKAQNQWYSQCVPA</sequence>
<evidence type="ECO:0000256" key="3">
    <source>
        <dbReference type="SAM" id="SignalP"/>
    </source>
</evidence>
<dbReference type="STRING" id="71717.A0A4Y7TFU7"/>
<dbReference type="GO" id="GO:0005975">
    <property type="term" value="P:carbohydrate metabolic process"/>
    <property type="evidence" value="ECO:0007669"/>
    <property type="project" value="InterPro"/>
</dbReference>
<organism evidence="5 6">
    <name type="scientific">Coprinellus micaceus</name>
    <name type="common">Glistening ink-cap mushroom</name>
    <name type="synonym">Coprinus micaceus</name>
    <dbReference type="NCBI Taxonomy" id="71717"/>
    <lineage>
        <taxon>Eukaryota</taxon>
        <taxon>Fungi</taxon>
        <taxon>Dikarya</taxon>
        <taxon>Basidiomycota</taxon>
        <taxon>Agaricomycotina</taxon>
        <taxon>Agaricomycetes</taxon>
        <taxon>Agaricomycetidae</taxon>
        <taxon>Agaricales</taxon>
        <taxon>Agaricineae</taxon>
        <taxon>Psathyrellaceae</taxon>
        <taxon>Coprinellus</taxon>
    </lineage>
</organism>
<comment type="caution">
    <text evidence="5">The sequence shown here is derived from an EMBL/GenBank/DDBJ whole genome shotgun (WGS) entry which is preliminary data.</text>
</comment>
<dbReference type="PROSITE" id="PS00562">
    <property type="entry name" value="CBM1_1"/>
    <property type="match status" value="1"/>
</dbReference>
<feature type="domain" description="CBM1" evidence="4">
    <location>
        <begin position="421"/>
        <end position="457"/>
    </location>
</feature>
<dbReference type="InterPro" id="IPR000254">
    <property type="entry name" value="CBD"/>
</dbReference>
<dbReference type="InterPro" id="IPR054539">
    <property type="entry name" value="Beta-prop_PDH"/>
</dbReference>
<feature type="compositionally biased region" description="Low complexity" evidence="2">
    <location>
        <begin position="387"/>
        <end position="415"/>
    </location>
</feature>
<keyword evidence="6" id="KW-1185">Reference proteome</keyword>
<dbReference type="GO" id="GO:0030248">
    <property type="term" value="F:cellulose binding"/>
    <property type="evidence" value="ECO:0007669"/>
    <property type="project" value="InterPro"/>
</dbReference>
<dbReference type="SMART" id="SM00236">
    <property type="entry name" value="fCBD"/>
    <property type="match status" value="1"/>
</dbReference>
<dbReference type="SUPFAM" id="SSF50952">
    <property type="entry name" value="Soluble quinoprotein glucose dehydrogenase"/>
    <property type="match status" value="1"/>
</dbReference>
<dbReference type="Proteomes" id="UP000298030">
    <property type="component" value="Unassembled WGS sequence"/>
</dbReference>
<dbReference type="Gene3D" id="2.120.10.30">
    <property type="entry name" value="TolB, C-terminal domain"/>
    <property type="match status" value="1"/>
</dbReference>